<keyword evidence="1" id="KW-1133">Transmembrane helix</keyword>
<evidence type="ECO:0000313" key="2">
    <source>
        <dbReference type="EMBL" id="CAL5133363.1"/>
    </source>
</evidence>
<gene>
    <name evidence="2" type="ORF">CDAUBV1_LOCUS6613</name>
</gene>
<comment type="caution">
    <text evidence="2">The sequence shown here is derived from an EMBL/GenBank/DDBJ whole genome shotgun (WGS) entry which is preliminary data.</text>
</comment>
<accession>A0AAV2TDH3</accession>
<dbReference type="Proteomes" id="UP001497525">
    <property type="component" value="Unassembled WGS sequence"/>
</dbReference>
<dbReference type="AlphaFoldDB" id="A0AAV2TDH3"/>
<evidence type="ECO:0000256" key="1">
    <source>
        <dbReference type="SAM" id="Phobius"/>
    </source>
</evidence>
<name>A0AAV2TDH3_CALDB</name>
<feature type="transmembrane region" description="Helical" evidence="1">
    <location>
        <begin position="172"/>
        <end position="190"/>
    </location>
</feature>
<keyword evidence="1" id="KW-0472">Membrane</keyword>
<organism evidence="2 3">
    <name type="scientific">Calicophoron daubneyi</name>
    <name type="common">Rumen fluke</name>
    <name type="synonym">Paramphistomum daubneyi</name>
    <dbReference type="NCBI Taxonomy" id="300641"/>
    <lineage>
        <taxon>Eukaryota</taxon>
        <taxon>Metazoa</taxon>
        <taxon>Spiralia</taxon>
        <taxon>Lophotrochozoa</taxon>
        <taxon>Platyhelminthes</taxon>
        <taxon>Trematoda</taxon>
        <taxon>Digenea</taxon>
        <taxon>Plagiorchiida</taxon>
        <taxon>Pronocephalata</taxon>
        <taxon>Paramphistomoidea</taxon>
        <taxon>Paramphistomidae</taxon>
        <taxon>Calicophoron</taxon>
    </lineage>
</organism>
<dbReference type="EMBL" id="CAXLJL010000156">
    <property type="protein sequence ID" value="CAL5133363.1"/>
    <property type="molecule type" value="Genomic_DNA"/>
</dbReference>
<reference evidence="2" key="1">
    <citation type="submission" date="2024-06" db="EMBL/GenBank/DDBJ databases">
        <authorList>
            <person name="Liu X."/>
            <person name="Lenzi L."/>
            <person name="Haldenby T S."/>
            <person name="Uol C."/>
        </authorList>
    </citation>
    <scope>NUCLEOTIDE SEQUENCE</scope>
</reference>
<proteinExistence type="predicted"/>
<sequence>MPKWQLFKVQCTWFERGRMWKQKNIREWILCKMRSRNRTLPTLSALSPLRHPEKLLQAELSTTQKPVQIATVINLRGGVQEEQKFLVNKEFPNSGRSASEDGSVVIVRNPTVEDDSRGAILGTVLGIAIHPDAIVIEAVSSAIAVVDTAATPPVTTTGKIGGATIGPPPLHLLKMIMAIVIIQIAVPPYMVTRGLLVQYMAYRSMLIAIWLDRRRINRRIARKPRRQSRPIQSQRQLSQYLPLRSHQVPSVLPQLQTLFLV</sequence>
<evidence type="ECO:0000313" key="3">
    <source>
        <dbReference type="Proteomes" id="UP001497525"/>
    </source>
</evidence>
<protein>
    <submittedName>
        <fullName evidence="2">Uncharacterized protein</fullName>
    </submittedName>
</protein>
<keyword evidence="1" id="KW-0812">Transmembrane</keyword>